<dbReference type="Pfam" id="PF24199">
    <property type="entry name" value="DUF7424"/>
    <property type="match status" value="1"/>
</dbReference>
<accession>A0A501WQ84</accession>
<evidence type="ECO:0000313" key="2">
    <source>
        <dbReference type="EMBL" id="TPE51943.1"/>
    </source>
</evidence>
<protein>
    <recommendedName>
        <fullName evidence="1">DUF7424 domain-containing protein</fullName>
    </recommendedName>
</protein>
<feature type="domain" description="DUF7424" evidence="1">
    <location>
        <begin position="22"/>
        <end position="225"/>
    </location>
</feature>
<keyword evidence="3" id="KW-1185">Reference proteome</keyword>
<dbReference type="AlphaFoldDB" id="A0A501WQ84"/>
<evidence type="ECO:0000259" key="1">
    <source>
        <dbReference type="Pfam" id="PF24199"/>
    </source>
</evidence>
<dbReference type="InterPro" id="IPR055847">
    <property type="entry name" value="DUF7424"/>
</dbReference>
<dbReference type="EMBL" id="VFRR01000013">
    <property type="protein sequence ID" value="TPE51943.1"/>
    <property type="molecule type" value="Genomic_DNA"/>
</dbReference>
<proteinExistence type="predicted"/>
<dbReference type="RefSeq" id="WP_140588318.1">
    <property type="nucleotide sequence ID" value="NZ_VFRR01000013.1"/>
</dbReference>
<comment type="caution">
    <text evidence="2">The sequence shown here is derived from an EMBL/GenBank/DDBJ whole genome shotgun (WGS) entry which is preliminary data.</text>
</comment>
<evidence type="ECO:0000313" key="3">
    <source>
        <dbReference type="Proteomes" id="UP000315901"/>
    </source>
</evidence>
<dbReference type="Proteomes" id="UP000315901">
    <property type="component" value="Unassembled WGS sequence"/>
</dbReference>
<name>A0A501WQ84_9GAMM</name>
<reference evidence="2 3" key="1">
    <citation type="submission" date="2019-06" db="EMBL/GenBank/DDBJ databases">
        <title>A novel bacterium of genus Marinomonas, isolated from coastal sand.</title>
        <authorList>
            <person name="Huang H."/>
            <person name="Mo K."/>
            <person name="Hu Y."/>
        </authorList>
    </citation>
    <scope>NUCLEOTIDE SEQUENCE [LARGE SCALE GENOMIC DNA]</scope>
    <source>
        <strain evidence="2 3">HB171799</strain>
    </source>
</reference>
<organism evidence="2 3">
    <name type="scientific">Maribrevibacterium harenarium</name>
    <dbReference type="NCBI Taxonomy" id="2589817"/>
    <lineage>
        <taxon>Bacteria</taxon>
        <taxon>Pseudomonadati</taxon>
        <taxon>Pseudomonadota</taxon>
        <taxon>Gammaproteobacteria</taxon>
        <taxon>Oceanospirillales</taxon>
        <taxon>Oceanospirillaceae</taxon>
        <taxon>Maribrevibacterium</taxon>
    </lineage>
</organism>
<sequence length="237" mass="25921">MHYVKSASTALLATLLLTGCKQEVSSTLYIRDLIEVANTANNLTTFAEIKIETSTSEMCFNKKSEITRAISPFFINLDKIHCIKEGTADFYHAVFELPMIKAEGKISNEFKGGFSAQLSNQSYGIDIFLAVNLDLLSDLDNNLRSNFIGSGGINPEDMNIKISVNNDTRDTYSLTTEGVFLDGLAIITGTRYTVDLERRSESVVTLADVSVSTLTGRGWGSFAYVGTVSPKTPDAKK</sequence>
<dbReference type="PROSITE" id="PS51257">
    <property type="entry name" value="PROKAR_LIPOPROTEIN"/>
    <property type="match status" value="1"/>
</dbReference>
<gene>
    <name evidence="2" type="ORF">FJM67_08165</name>
</gene>